<protein>
    <submittedName>
        <fullName evidence="2">Uncharacterized protein</fullName>
    </submittedName>
</protein>
<feature type="compositionally biased region" description="Basic and acidic residues" evidence="1">
    <location>
        <begin position="335"/>
        <end position="345"/>
    </location>
</feature>
<feature type="compositionally biased region" description="Low complexity" evidence="1">
    <location>
        <begin position="197"/>
        <end position="216"/>
    </location>
</feature>
<name>A0A8E2EMD9_9PEZI</name>
<feature type="compositionally biased region" description="Polar residues" evidence="1">
    <location>
        <begin position="174"/>
        <end position="186"/>
    </location>
</feature>
<proteinExistence type="predicted"/>
<evidence type="ECO:0000256" key="1">
    <source>
        <dbReference type="SAM" id="MobiDB-lite"/>
    </source>
</evidence>
<gene>
    <name evidence="2" type="ORF">K432DRAFT_430983</name>
</gene>
<feature type="compositionally biased region" description="Polar residues" evidence="1">
    <location>
        <begin position="243"/>
        <end position="258"/>
    </location>
</feature>
<accession>A0A8E2EMD9</accession>
<feature type="region of interest" description="Disordered" evidence="1">
    <location>
        <begin position="1"/>
        <end position="82"/>
    </location>
</feature>
<dbReference type="EMBL" id="KV744805">
    <property type="protein sequence ID" value="OCK86445.1"/>
    <property type="molecule type" value="Genomic_DNA"/>
</dbReference>
<organism evidence="2 3">
    <name type="scientific">Lepidopterella palustris CBS 459.81</name>
    <dbReference type="NCBI Taxonomy" id="1314670"/>
    <lineage>
        <taxon>Eukaryota</taxon>
        <taxon>Fungi</taxon>
        <taxon>Dikarya</taxon>
        <taxon>Ascomycota</taxon>
        <taxon>Pezizomycotina</taxon>
        <taxon>Dothideomycetes</taxon>
        <taxon>Pleosporomycetidae</taxon>
        <taxon>Mytilinidiales</taxon>
        <taxon>Argynnaceae</taxon>
        <taxon>Lepidopterella</taxon>
    </lineage>
</organism>
<evidence type="ECO:0000313" key="2">
    <source>
        <dbReference type="EMBL" id="OCK86445.1"/>
    </source>
</evidence>
<dbReference type="OrthoDB" id="5374569at2759"/>
<evidence type="ECO:0000313" key="3">
    <source>
        <dbReference type="Proteomes" id="UP000250266"/>
    </source>
</evidence>
<dbReference type="AlphaFoldDB" id="A0A8E2EMD9"/>
<feature type="compositionally biased region" description="Polar residues" evidence="1">
    <location>
        <begin position="269"/>
        <end position="305"/>
    </location>
</feature>
<dbReference type="Proteomes" id="UP000250266">
    <property type="component" value="Unassembled WGS sequence"/>
</dbReference>
<reference evidence="2 3" key="1">
    <citation type="journal article" date="2016" name="Nat. Commun.">
        <title>Ectomycorrhizal ecology is imprinted in the genome of the dominant symbiotic fungus Cenococcum geophilum.</title>
        <authorList>
            <consortium name="DOE Joint Genome Institute"/>
            <person name="Peter M."/>
            <person name="Kohler A."/>
            <person name="Ohm R.A."/>
            <person name="Kuo A."/>
            <person name="Krutzmann J."/>
            <person name="Morin E."/>
            <person name="Arend M."/>
            <person name="Barry K.W."/>
            <person name="Binder M."/>
            <person name="Choi C."/>
            <person name="Clum A."/>
            <person name="Copeland A."/>
            <person name="Grisel N."/>
            <person name="Haridas S."/>
            <person name="Kipfer T."/>
            <person name="LaButti K."/>
            <person name="Lindquist E."/>
            <person name="Lipzen A."/>
            <person name="Maire R."/>
            <person name="Meier B."/>
            <person name="Mihaltcheva S."/>
            <person name="Molinier V."/>
            <person name="Murat C."/>
            <person name="Poggeler S."/>
            <person name="Quandt C.A."/>
            <person name="Sperisen C."/>
            <person name="Tritt A."/>
            <person name="Tisserant E."/>
            <person name="Crous P.W."/>
            <person name="Henrissat B."/>
            <person name="Nehls U."/>
            <person name="Egli S."/>
            <person name="Spatafora J.W."/>
            <person name="Grigoriev I.V."/>
            <person name="Martin F.M."/>
        </authorList>
    </citation>
    <scope>NUCLEOTIDE SEQUENCE [LARGE SCALE GENOMIC DNA]</scope>
    <source>
        <strain evidence="2 3">CBS 459.81</strain>
    </source>
</reference>
<sequence>MPRKLPWLNKSTPAKPMKAAKEDNPTPWPAKRPRLAASDSDDLEDGTSSLRVARKGKGRADRAFSSSPMTSSPEPPPPPTLFMKEGIDNDDAWMMVEDEFLQTANLFTRHLHRAEYKRIRQTHASRNPISRPTVPNAKVSVETKMRMRAEVNAKVQKQALQSLTRSKARADAPDSSTPPLLASVTNYRPRDSAALLASRTGARGNTRAAAGSLSDQLDSDGDNLGAPARMKPSFKTPELRLSQVRTQSIVTATTSRLSSHPKRQRDPLSKSSEVSASSIPPKTRPPTLSATKPPSCQSHRPSATTDLLDDFDLPKRATLSPSSASRLAKRKAEKAKRELEEKRKSIKLEEIPTFAV</sequence>
<keyword evidence="3" id="KW-1185">Reference proteome</keyword>
<feature type="region of interest" description="Disordered" evidence="1">
    <location>
        <begin position="160"/>
        <end position="345"/>
    </location>
</feature>